<dbReference type="GO" id="GO:0004515">
    <property type="term" value="F:nicotinate-nucleotide adenylyltransferase activity"/>
    <property type="evidence" value="ECO:0007669"/>
    <property type="project" value="UniProtKB-EC"/>
</dbReference>
<keyword evidence="8 10" id="KW-0520">NAD</keyword>
<evidence type="ECO:0000256" key="1">
    <source>
        <dbReference type="ARBA" id="ARBA00002324"/>
    </source>
</evidence>
<dbReference type="NCBIfam" id="TIGR00482">
    <property type="entry name" value="nicotinate (nicotinamide) nucleotide adenylyltransferase"/>
    <property type="match status" value="1"/>
</dbReference>
<comment type="caution">
    <text evidence="12">The sequence shown here is derived from an EMBL/GenBank/DDBJ whole genome shotgun (WGS) entry which is preliminary data.</text>
</comment>
<keyword evidence="13" id="KW-1185">Reference proteome</keyword>
<name>A0ABP2AUN7_SARVE</name>
<evidence type="ECO:0000256" key="4">
    <source>
        <dbReference type="ARBA" id="ARBA00022679"/>
    </source>
</evidence>
<evidence type="ECO:0000256" key="10">
    <source>
        <dbReference type="HAMAP-Rule" id="MF_00244"/>
    </source>
</evidence>
<keyword evidence="5 10" id="KW-0548">Nucleotidyltransferase</keyword>
<dbReference type="InterPro" id="IPR005248">
    <property type="entry name" value="NadD/NMNAT"/>
</dbReference>
<dbReference type="CDD" id="cd02165">
    <property type="entry name" value="NMNAT"/>
    <property type="match status" value="1"/>
</dbReference>
<keyword evidence="4 10" id="KW-0808">Transferase</keyword>
<evidence type="ECO:0000256" key="3">
    <source>
        <dbReference type="ARBA" id="ARBA00022642"/>
    </source>
</evidence>
<dbReference type="Proteomes" id="UP000095488">
    <property type="component" value="Unassembled WGS sequence"/>
</dbReference>
<evidence type="ECO:0000256" key="6">
    <source>
        <dbReference type="ARBA" id="ARBA00022741"/>
    </source>
</evidence>
<gene>
    <name evidence="10 12" type="primary">nadD</name>
    <name evidence="12" type="ORF">ERS852473_01694</name>
</gene>
<evidence type="ECO:0000256" key="7">
    <source>
        <dbReference type="ARBA" id="ARBA00022840"/>
    </source>
</evidence>
<dbReference type="NCBIfam" id="TIGR00125">
    <property type="entry name" value="cyt_tran_rel"/>
    <property type="match status" value="1"/>
</dbReference>
<dbReference type="RefSeq" id="WP_055259464.1">
    <property type="nucleotide sequence ID" value="NZ_BCMV01000008.1"/>
</dbReference>
<comment type="similarity">
    <text evidence="10">Belongs to the NadD family.</text>
</comment>
<reference evidence="12 13" key="1">
    <citation type="submission" date="2015-09" db="EMBL/GenBank/DDBJ databases">
        <authorList>
            <consortium name="Pathogen Informatics"/>
            <person name="Wu L."/>
            <person name="Ma J."/>
        </authorList>
    </citation>
    <scope>NUCLEOTIDE SEQUENCE [LARGE SCALE GENOMIC DNA]</scope>
    <source>
        <strain evidence="12 13">2789STDY5834858</strain>
    </source>
</reference>
<evidence type="ECO:0000259" key="11">
    <source>
        <dbReference type="Pfam" id="PF01467"/>
    </source>
</evidence>
<dbReference type="InterPro" id="IPR014729">
    <property type="entry name" value="Rossmann-like_a/b/a_fold"/>
</dbReference>
<dbReference type="EMBL" id="CYZR01000005">
    <property type="protein sequence ID" value="CUO02349.1"/>
    <property type="molecule type" value="Genomic_DNA"/>
</dbReference>
<keyword evidence="6 10" id="KW-0547">Nucleotide-binding</keyword>
<comment type="function">
    <text evidence="1 10">Catalyzes the reversible adenylation of nicotinate mononucleotide (NaMN) to nicotinic acid adenine dinucleotide (NaAD).</text>
</comment>
<dbReference type="PANTHER" id="PTHR39321">
    <property type="entry name" value="NICOTINATE-NUCLEOTIDE ADENYLYLTRANSFERASE-RELATED"/>
    <property type="match status" value="1"/>
</dbReference>
<comment type="catalytic activity">
    <reaction evidence="9 10">
        <text>nicotinate beta-D-ribonucleotide + ATP + H(+) = deamido-NAD(+) + diphosphate</text>
        <dbReference type="Rhea" id="RHEA:22860"/>
        <dbReference type="ChEBI" id="CHEBI:15378"/>
        <dbReference type="ChEBI" id="CHEBI:30616"/>
        <dbReference type="ChEBI" id="CHEBI:33019"/>
        <dbReference type="ChEBI" id="CHEBI:57502"/>
        <dbReference type="ChEBI" id="CHEBI:58437"/>
        <dbReference type="EC" id="2.7.7.18"/>
    </reaction>
</comment>
<keyword evidence="7 10" id="KW-0067">ATP-binding</keyword>
<dbReference type="PANTHER" id="PTHR39321:SF3">
    <property type="entry name" value="PHOSPHOPANTETHEINE ADENYLYLTRANSFERASE"/>
    <property type="match status" value="1"/>
</dbReference>
<dbReference type="NCBIfam" id="NF000840">
    <property type="entry name" value="PRK00071.1-3"/>
    <property type="match status" value="1"/>
</dbReference>
<dbReference type="SUPFAM" id="SSF52374">
    <property type="entry name" value="Nucleotidylyl transferase"/>
    <property type="match status" value="1"/>
</dbReference>
<dbReference type="EC" id="2.7.7.18" evidence="10"/>
<comment type="pathway">
    <text evidence="2 10">Cofactor biosynthesis; NAD(+) biosynthesis; deamido-NAD(+) from nicotinate D-ribonucleotide: step 1/1.</text>
</comment>
<evidence type="ECO:0000313" key="13">
    <source>
        <dbReference type="Proteomes" id="UP000095488"/>
    </source>
</evidence>
<proteinExistence type="inferred from homology"/>
<dbReference type="Gene3D" id="3.40.50.620">
    <property type="entry name" value="HUPs"/>
    <property type="match status" value="1"/>
</dbReference>
<evidence type="ECO:0000256" key="5">
    <source>
        <dbReference type="ARBA" id="ARBA00022695"/>
    </source>
</evidence>
<evidence type="ECO:0000256" key="2">
    <source>
        <dbReference type="ARBA" id="ARBA00005019"/>
    </source>
</evidence>
<dbReference type="Pfam" id="PF01467">
    <property type="entry name" value="CTP_transf_like"/>
    <property type="match status" value="1"/>
</dbReference>
<evidence type="ECO:0000256" key="9">
    <source>
        <dbReference type="ARBA" id="ARBA00048721"/>
    </source>
</evidence>
<accession>A0ABP2AUN7</accession>
<protein>
    <recommendedName>
        <fullName evidence="10">Probable nicotinate-nucleotide adenylyltransferase</fullName>
        <ecNumber evidence="10">2.7.7.18</ecNumber>
    </recommendedName>
    <alternativeName>
        <fullName evidence="10">Deamido-NAD(+) diphosphorylase</fullName>
    </alternativeName>
    <alternativeName>
        <fullName evidence="10">Deamido-NAD(+) pyrophosphorylase</fullName>
    </alternativeName>
    <alternativeName>
        <fullName evidence="10">Nicotinate mononucleotide adenylyltransferase</fullName>
        <shortName evidence="10">NaMN adenylyltransferase</shortName>
    </alternativeName>
</protein>
<sequence>MKKIGIIGGTFDPIHNGHIYIAYEAYKKLGLDEVIFMPNGNPPHKRGKNITDDKIRCDMIKKAIAPYSFFAINYYEIEKQGLSFTYETLKYLKQSLGEVELYFITGADCLIDLHLWKNVDQIMKYCNFVVFNRPGFSKESILKEKIKVEKKYNTNIIFLDLLELDISSSLIRERIKNGLEVRFFMPEDVLSIIQRENLYLKEK</sequence>
<evidence type="ECO:0000313" key="12">
    <source>
        <dbReference type="EMBL" id="CUO02349.1"/>
    </source>
</evidence>
<feature type="domain" description="Cytidyltransferase-like" evidence="11">
    <location>
        <begin position="6"/>
        <end position="174"/>
    </location>
</feature>
<dbReference type="InterPro" id="IPR004821">
    <property type="entry name" value="Cyt_trans-like"/>
</dbReference>
<dbReference type="HAMAP" id="MF_00244">
    <property type="entry name" value="NaMN_adenylyltr"/>
    <property type="match status" value="1"/>
</dbReference>
<organism evidence="12 13">
    <name type="scientific">Sarcina ventriculi</name>
    <name type="common">Clostridium ventriculi</name>
    <dbReference type="NCBI Taxonomy" id="1267"/>
    <lineage>
        <taxon>Bacteria</taxon>
        <taxon>Bacillati</taxon>
        <taxon>Bacillota</taxon>
        <taxon>Clostridia</taxon>
        <taxon>Eubacteriales</taxon>
        <taxon>Clostridiaceae</taxon>
        <taxon>Sarcina</taxon>
    </lineage>
</organism>
<evidence type="ECO:0000256" key="8">
    <source>
        <dbReference type="ARBA" id="ARBA00023027"/>
    </source>
</evidence>
<keyword evidence="3 10" id="KW-0662">Pyridine nucleotide biosynthesis</keyword>